<dbReference type="STRING" id="461836.A0A0L0DVR4"/>
<dbReference type="AlphaFoldDB" id="A0A0L0DVR4"/>
<feature type="domain" description="Prokaryotic-type class I peptide chain release factors" evidence="5">
    <location>
        <begin position="259"/>
        <end position="275"/>
    </location>
</feature>
<name>A0A0L0DVR4_THETB</name>
<dbReference type="GO" id="GO:0003747">
    <property type="term" value="F:translation release factor activity"/>
    <property type="evidence" value="ECO:0007669"/>
    <property type="project" value="InterPro"/>
</dbReference>
<sequence>MVMTGLRLLQTQPLAAAAFEYASVLTPGLRTRAEALAGEAEALAAAGAEAAARGEAPDAAAGRRAAELAHVVALSQEVASLTADIEALNELMAEDEAAGEDDEAAAEFAELADGLATAERALRAALVPRDPEDDADVVLEIRAGAGGGEASLFAAEMFAMYSKYAARRGWRVDLLAESVSAVGGSQKVVAEVKAPSKRAYAALKYESGVHRVQRIPETETTGRVHTSTVSVAVMPLPDSALGSANADIPESDLRIDTYRASGAGGQHVNTTDSAVRITHLPTGLVVTMQDERSQHKNKRKALRILGARLYELEIEQRQAEQATLRNALIGSAARSERIRTYNFPQSRVTDHRIGLTKHDIDAMMAGELLDEFSAELDAAALDDKLAALEAESDASK</sequence>
<dbReference type="Pfam" id="PF00472">
    <property type="entry name" value="RF-1"/>
    <property type="match status" value="1"/>
</dbReference>
<proteinExistence type="inferred from homology"/>
<evidence type="ECO:0000313" key="6">
    <source>
        <dbReference type="EMBL" id="KNC56409.1"/>
    </source>
</evidence>
<keyword evidence="3" id="KW-0648">Protein biosynthesis</keyword>
<dbReference type="Pfam" id="PF03462">
    <property type="entry name" value="PCRF"/>
    <property type="match status" value="1"/>
</dbReference>
<dbReference type="GO" id="GO:0005737">
    <property type="term" value="C:cytoplasm"/>
    <property type="evidence" value="ECO:0007669"/>
    <property type="project" value="UniProtKB-ARBA"/>
</dbReference>
<dbReference type="InterPro" id="IPR000352">
    <property type="entry name" value="Pep_chain_release_fac_I"/>
</dbReference>
<dbReference type="GeneID" id="25562061"/>
<comment type="similarity">
    <text evidence="1">Belongs to the prokaryotic/mitochondrial release factor family.</text>
</comment>
<dbReference type="EMBL" id="GL349441">
    <property type="protein sequence ID" value="KNC56409.1"/>
    <property type="molecule type" value="Genomic_DNA"/>
</dbReference>
<dbReference type="Gene3D" id="6.10.140.1950">
    <property type="match status" value="1"/>
</dbReference>
<evidence type="ECO:0000256" key="4">
    <source>
        <dbReference type="SAM" id="Coils"/>
    </source>
</evidence>
<evidence type="ECO:0000256" key="1">
    <source>
        <dbReference type="ARBA" id="ARBA00010835"/>
    </source>
</evidence>
<dbReference type="eggNOG" id="KOG2726">
    <property type="taxonomic scope" value="Eukaryota"/>
</dbReference>
<keyword evidence="4" id="KW-0175">Coiled coil</keyword>
<protein>
    <submittedName>
        <fullName evidence="6">Chain release factor A</fullName>
    </submittedName>
</protein>
<dbReference type="SUPFAM" id="SSF75620">
    <property type="entry name" value="Release factor"/>
    <property type="match status" value="1"/>
</dbReference>
<dbReference type="Gene3D" id="3.30.160.20">
    <property type="match status" value="1"/>
</dbReference>
<dbReference type="OMA" id="HERHTLE"/>
<dbReference type="OrthoDB" id="2019491at2759"/>
<organism evidence="6 7">
    <name type="scientific">Thecamonas trahens ATCC 50062</name>
    <dbReference type="NCBI Taxonomy" id="461836"/>
    <lineage>
        <taxon>Eukaryota</taxon>
        <taxon>Apusozoa</taxon>
        <taxon>Apusomonadida</taxon>
        <taxon>Apusomonadidae</taxon>
        <taxon>Thecamonas</taxon>
    </lineage>
</organism>
<keyword evidence="2" id="KW-0488">Methylation</keyword>
<dbReference type="PROSITE" id="PS00745">
    <property type="entry name" value="RF_PROK_I"/>
    <property type="match status" value="1"/>
</dbReference>
<gene>
    <name evidence="6" type="ORF">AMSG_02380</name>
</gene>
<evidence type="ECO:0000259" key="5">
    <source>
        <dbReference type="PROSITE" id="PS00745"/>
    </source>
</evidence>
<dbReference type="Proteomes" id="UP000054408">
    <property type="component" value="Unassembled WGS sequence"/>
</dbReference>
<dbReference type="PANTHER" id="PTHR43804">
    <property type="entry name" value="LD18447P"/>
    <property type="match status" value="1"/>
</dbReference>
<keyword evidence="7" id="KW-1185">Reference proteome</keyword>
<evidence type="ECO:0000256" key="3">
    <source>
        <dbReference type="ARBA" id="ARBA00022917"/>
    </source>
</evidence>
<dbReference type="SMART" id="SM00937">
    <property type="entry name" value="PCRF"/>
    <property type="match status" value="1"/>
</dbReference>
<evidence type="ECO:0000256" key="2">
    <source>
        <dbReference type="ARBA" id="ARBA00022481"/>
    </source>
</evidence>
<dbReference type="NCBIfam" id="NF001859">
    <property type="entry name" value="PRK00591.1"/>
    <property type="match status" value="1"/>
</dbReference>
<dbReference type="InterPro" id="IPR050057">
    <property type="entry name" value="Prokaryotic/Mito_RF"/>
</dbReference>
<dbReference type="FunFam" id="3.30.160.20:FF:000004">
    <property type="entry name" value="Peptide chain release factor 1"/>
    <property type="match status" value="1"/>
</dbReference>
<feature type="coiled-coil region" evidence="4">
    <location>
        <begin position="71"/>
        <end position="98"/>
    </location>
</feature>
<dbReference type="InterPro" id="IPR005139">
    <property type="entry name" value="PCRF"/>
</dbReference>
<dbReference type="InterPro" id="IPR045853">
    <property type="entry name" value="Pep_chain_release_fac_I_sf"/>
</dbReference>
<evidence type="ECO:0000313" key="7">
    <source>
        <dbReference type="Proteomes" id="UP000054408"/>
    </source>
</evidence>
<dbReference type="Gene3D" id="3.30.70.1660">
    <property type="match status" value="1"/>
</dbReference>
<reference evidence="6 7" key="1">
    <citation type="submission" date="2010-05" db="EMBL/GenBank/DDBJ databases">
        <title>The Genome Sequence of Thecamonas trahens ATCC 50062.</title>
        <authorList>
            <consortium name="The Broad Institute Genome Sequencing Platform"/>
            <person name="Russ C."/>
            <person name="Cuomo C."/>
            <person name="Shea T."/>
            <person name="Young S.K."/>
            <person name="Zeng Q."/>
            <person name="Koehrsen M."/>
            <person name="Haas B."/>
            <person name="Borodovsky M."/>
            <person name="Guigo R."/>
            <person name="Alvarado L."/>
            <person name="Berlin A."/>
            <person name="Bochicchio J."/>
            <person name="Borenstein D."/>
            <person name="Chapman S."/>
            <person name="Chen Z."/>
            <person name="Freedman E."/>
            <person name="Gellesch M."/>
            <person name="Goldberg J."/>
            <person name="Griggs A."/>
            <person name="Gujja S."/>
            <person name="Heilman E."/>
            <person name="Heiman D."/>
            <person name="Hepburn T."/>
            <person name="Howarth C."/>
            <person name="Jen D."/>
            <person name="Larson L."/>
            <person name="Mehta T."/>
            <person name="Park D."/>
            <person name="Pearson M."/>
            <person name="Roberts A."/>
            <person name="Saif S."/>
            <person name="Shenoy N."/>
            <person name="Sisk P."/>
            <person name="Stolte C."/>
            <person name="Sykes S."/>
            <person name="Thomson T."/>
            <person name="Walk T."/>
            <person name="White J."/>
            <person name="Yandava C."/>
            <person name="Burger G."/>
            <person name="Gray M.W."/>
            <person name="Holland P.W.H."/>
            <person name="King N."/>
            <person name="Lang F.B.F."/>
            <person name="Roger A.J."/>
            <person name="Ruiz-Trillo I."/>
            <person name="Lander E."/>
            <person name="Nusbaum C."/>
        </authorList>
    </citation>
    <scope>NUCLEOTIDE SEQUENCE [LARGE SCALE GENOMIC DNA]</scope>
    <source>
        <strain evidence="6 7">ATCC 50062</strain>
    </source>
</reference>
<dbReference type="PANTHER" id="PTHR43804:SF7">
    <property type="entry name" value="LD18447P"/>
    <property type="match status" value="1"/>
</dbReference>
<accession>A0A0L0DVR4</accession>
<dbReference type="RefSeq" id="XP_013760922.1">
    <property type="nucleotide sequence ID" value="XM_013905468.1"/>
</dbReference>